<comment type="caution">
    <text evidence="1">The sequence shown here is derived from an EMBL/GenBank/DDBJ whole genome shotgun (WGS) entry which is preliminary data.</text>
</comment>
<dbReference type="AlphaFoldDB" id="W4HHI4"/>
<name>W4HHI4_9RHOB</name>
<reference evidence="1 2" key="1">
    <citation type="journal article" date="2014" name="Antonie Van Leeuwenhoek">
        <title>Roseivivax atlanticus sp. nov., isolated from surface seawater of the Atlantic Ocean.</title>
        <authorList>
            <person name="Li G."/>
            <person name="Lai Q."/>
            <person name="Liu X."/>
            <person name="Sun F."/>
            <person name="Shao Z."/>
        </authorList>
    </citation>
    <scope>NUCLEOTIDE SEQUENCE [LARGE SCALE GENOMIC DNA]</scope>
    <source>
        <strain evidence="1 2">22II-s10s</strain>
    </source>
</reference>
<organism evidence="1 2">
    <name type="scientific">Roseivivax marinus</name>
    <dbReference type="NCBI Taxonomy" id="1379903"/>
    <lineage>
        <taxon>Bacteria</taxon>
        <taxon>Pseudomonadati</taxon>
        <taxon>Pseudomonadota</taxon>
        <taxon>Alphaproteobacteria</taxon>
        <taxon>Rhodobacterales</taxon>
        <taxon>Roseobacteraceae</taxon>
        <taxon>Roseivivax</taxon>
    </lineage>
</organism>
<gene>
    <name evidence="1" type="ORF">ATO8_15253</name>
</gene>
<accession>W4HHI4</accession>
<evidence type="ECO:0000313" key="1">
    <source>
        <dbReference type="EMBL" id="ETW11616.1"/>
    </source>
</evidence>
<proteinExistence type="predicted"/>
<dbReference type="STRING" id="1379903.ATO8_15253"/>
<dbReference type="RefSeq" id="WP_043845687.1">
    <property type="nucleotide sequence ID" value="NZ_AQQW01000010.1"/>
</dbReference>
<protein>
    <submittedName>
        <fullName evidence="1">Uncharacterized protein</fullName>
    </submittedName>
</protein>
<dbReference type="Proteomes" id="UP000019063">
    <property type="component" value="Unassembled WGS sequence"/>
</dbReference>
<dbReference type="eggNOG" id="ENOG503191H">
    <property type="taxonomic scope" value="Bacteria"/>
</dbReference>
<evidence type="ECO:0000313" key="2">
    <source>
        <dbReference type="Proteomes" id="UP000019063"/>
    </source>
</evidence>
<sequence>MQLYTVRFRGTGVPVVTPEGAVRAFEVSVTLDATGEEAAEARARLDVYREWTSRGWGAEASGALPDLAVIALERVSSLRAPFTAKGVGDIAPLHDG</sequence>
<keyword evidence="2" id="KW-1185">Reference proteome</keyword>
<dbReference type="EMBL" id="AQQW01000010">
    <property type="protein sequence ID" value="ETW11616.1"/>
    <property type="molecule type" value="Genomic_DNA"/>
</dbReference>
<dbReference type="PATRIC" id="fig|1317118.6.peg.3136"/>